<feature type="non-terminal residue" evidence="2">
    <location>
        <position position="109"/>
    </location>
</feature>
<gene>
    <name evidence="2" type="ORF">RSOL_284800</name>
</gene>
<evidence type="ECO:0000313" key="3">
    <source>
        <dbReference type="Proteomes" id="UP000030108"/>
    </source>
</evidence>
<dbReference type="Proteomes" id="UP000030108">
    <property type="component" value="Unassembled WGS sequence"/>
</dbReference>
<comment type="caution">
    <text evidence="2">The sequence shown here is derived from an EMBL/GenBank/DDBJ whole genome shotgun (WGS) entry which is preliminary data.</text>
</comment>
<name>A0A0A1UKJ3_9AGAM</name>
<dbReference type="OrthoDB" id="10533928at2759"/>
<feature type="region of interest" description="Disordered" evidence="1">
    <location>
        <begin position="45"/>
        <end position="109"/>
    </location>
</feature>
<proteinExistence type="predicted"/>
<protein>
    <submittedName>
        <fullName evidence="2">Uncharacterized protein</fullName>
    </submittedName>
</protein>
<evidence type="ECO:0000256" key="1">
    <source>
        <dbReference type="SAM" id="MobiDB-lite"/>
    </source>
</evidence>
<feature type="compositionally biased region" description="Polar residues" evidence="1">
    <location>
        <begin position="67"/>
        <end position="84"/>
    </location>
</feature>
<reference evidence="3" key="1">
    <citation type="journal article" date="2014" name="Genome Announc.">
        <title>Draft genome sequence of the plant-pathogenic soil fungus Rhizoctonia solani anastomosis group 3 strain Rhs1AP.</title>
        <authorList>
            <person name="Cubeta M.A."/>
            <person name="Thomas E."/>
            <person name="Dean R.A."/>
            <person name="Jabaji S."/>
            <person name="Neate S.M."/>
            <person name="Tavantzis S."/>
            <person name="Toda T."/>
            <person name="Vilgalys R."/>
            <person name="Bharathan N."/>
            <person name="Fedorova-Abrams N."/>
            <person name="Pakala S.B."/>
            <person name="Pakala S.M."/>
            <person name="Zafar N."/>
            <person name="Joardar V."/>
            <person name="Losada L."/>
            <person name="Nierman W.C."/>
        </authorList>
    </citation>
    <scope>NUCLEOTIDE SEQUENCE [LARGE SCALE GENOMIC DNA]</scope>
    <source>
        <strain evidence="3">AG-3</strain>
    </source>
</reference>
<dbReference type="EMBL" id="JATN01000321">
    <property type="protein sequence ID" value="EUC58931.1"/>
    <property type="molecule type" value="Genomic_DNA"/>
</dbReference>
<evidence type="ECO:0000313" key="2">
    <source>
        <dbReference type="EMBL" id="EUC58931.1"/>
    </source>
</evidence>
<feature type="region of interest" description="Disordered" evidence="1">
    <location>
        <begin position="1"/>
        <end position="22"/>
    </location>
</feature>
<accession>A0A0A1UKJ3</accession>
<sequence length="109" mass="11630">MPELENLALADDPIPTHGAADGQRMEVPLPTLTTQQMLVLAAARRAEHGSATQAKPYEGDSVPMLPVSSSQVTGTEVQADSTLEITARKRKGAAGSRHTQEKTGKKKRI</sequence>
<dbReference type="AlphaFoldDB" id="A0A0A1UKJ3"/>
<organism evidence="2 3">
    <name type="scientific">Rhizoctonia solani AG-3 Rhs1AP</name>
    <dbReference type="NCBI Taxonomy" id="1086054"/>
    <lineage>
        <taxon>Eukaryota</taxon>
        <taxon>Fungi</taxon>
        <taxon>Dikarya</taxon>
        <taxon>Basidiomycota</taxon>
        <taxon>Agaricomycotina</taxon>
        <taxon>Agaricomycetes</taxon>
        <taxon>Cantharellales</taxon>
        <taxon>Ceratobasidiaceae</taxon>
        <taxon>Rhizoctonia</taxon>
    </lineage>
</organism>